<dbReference type="VEuPathDB" id="FungiDB:jhhlp_003035"/>
<evidence type="ECO:0000259" key="2">
    <source>
        <dbReference type="Pfam" id="PF06985"/>
    </source>
</evidence>
<dbReference type="Pfam" id="PF06985">
    <property type="entry name" value="HET"/>
    <property type="match status" value="1"/>
</dbReference>
<evidence type="ECO:0000313" key="4">
    <source>
        <dbReference type="Proteomes" id="UP000233524"/>
    </source>
</evidence>
<comment type="caution">
    <text evidence="3">The sequence shown here is derived from an EMBL/GenBank/DDBJ whole genome shotgun (WGS) entry which is preliminary data.</text>
</comment>
<evidence type="ECO:0000256" key="1">
    <source>
        <dbReference type="SAM" id="MobiDB-lite"/>
    </source>
</evidence>
<dbReference type="OrthoDB" id="3548654at2759"/>
<dbReference type="AlphaFoldDB" id="A0A2N3NFR5"/>
<dbReference type="EMBL" id="NLAX01000008">
    <property type="protein sequence ID" value="PKS11273.1"/>
    <property type="molecule type" value="Genomic_DNA"/>
</dbReference>
<feature type="domain" description="Heterokaryon incompatibility" evidence="2">
    <location>
        <begin position="70"/>
        <end position="232"/>
    </location>
</feature>
<proteinExistence type="predicted"/>
<name>A0A2N3NFR5_9PEZI</name>
<dbReference type="InterPro" id="IPR010730">
    <property type="entry name" value="HET"/>
</dbReference>
<evidence type="ECO:0000313" key="3">
    <source>
        <dbReference type="EMBL" id="PKS11273.1"/>
    </source>
</evidence>
<dbReference type="Proteomes" id="UP000233524">
    <property type="component" value="Unassembled WGS sequence"/>
</dbReference>
<dbReference type="PANTHER" id="PTHR24148:SF73">
    <property type="entry name" value="HET DOMAIN PROTEIN (AFU_ORTHOLOGUE AFUA_8G01020)"/>
    <property type="match status" value="1"/>
</dbReference>
<protein>
    <recommendedName>
        <fullName evidence="2">Heterokaryon incompatibility domain-containing protein</fullName>
    </recommendedName>
</protein>
<dbReference type="Pfam" id="PF26639">
    <property type="entry name" value="Het-6_barrel"/>
    <property type="match status" value="1"/>
</dbReference>
<dbReference type="STRING" id="41688.A0A2N3NFR5"/>
<keyword evidence="4" id="KW-1185">Reference proteome</keyword>
<dbReference type="PANTHER" id="PTHR24148">
    <property type="entry name" value="ANKYRIN REPEAT DOMAIN-CONTAINING PROTEIN 39 HOMOLOG-RELATED"/>
    <property type="match status" value="1"/>
</dbReference>
<sequence length="667" mass="74873">MAGEPRSAKEIFPNLDITATVPPKTSKFVHEPLSSPTGFRLIKLLSEEGDDIPRCELTHHDLESTKLPPYTAVSYTWSDDFRPNDHRPILVNGKYLNVSYNVWNFLQNYRCTKMQRFLWIDQICIDQVYNKSERTQQIQHMYEIYARATMDVFWIGEPDEHTEAAMDVLSALSELEQTRLKSSDISYPSSEDLLNPIFMHFCKLPPFPSERWESLMHFISRPAFQRAWIIQEIAAARETYVFAGLLMLPFSTLAFGATFVSNCRWDTLLHTVYNVPGRFRTITALKNCYVRHLLKQPQSLELLLASTRRFKSTRPEDKVFALVNLHLAHSETPTPDLLIPNYDKSEVEVFRDVTRHLINQGSLDVLSGIEDQSFREIRELPSWVPDYSVHQGVSILCMPPTEGNLTLYSAAVARPVKVTSDADDAATLTLAGYKIDRVSNVSPEYLATAAISAKIDAGVRMVDLGATYRGSQKPGASAVNAFWRTFLGNVNLHGTSYPVPDSWVDNFAAFVKEEQAACARQHASEPTQGNMQDPSSPAGDLKITGSPRHHDTIDNLVDSSSGLELILRSLGNVDAEKGDSSRYHDTAHYVSWGRSFYVTESGYFGVGPRSTRVGDTVVLLSGGRMPFVIREGEDGNSRIVGETYLHGVMDGELLEEIGDSWADINFV</sequence>
<gene>
    <name evidence="3" type="ORF">jhhlp_003035</name>
</gene>
<feature type="compositionally biased region" description="Polar residues" evidence="1">
    <location>
        <begin position="524"/>
        <end position="535"/>
    </location>
</feature>
<dbReference type="InterPro" id="IPR052895">
    <property type="entry name" value="HetReg/Transcr_Mod"/>
</dbReference>
<organism evidence="3 4">
    <name type="scientific">Lomentospora prolificans</name>
    <dbReference type="NCBI Taxonomy" id="41688"/>
    <lineage>
        <taxon>Eukaryota</taxon>
        <taxon>Fungi</taxon>
        <taxon>Dikarya</taxon>
        <taxon>Ascomycota</taxon>
        <taxon>Pezizomycotina</taxon>
        <taxon>Sordariomycetes</taxon>
        <taxon>Hypocreomycetidae</taxon>
        <taxon>Microascales</taxon>
        <taxon>Microascaceae</taxon>
        <taxon>Lomentospora</taxon>
    </lineage>
</organism>
<feature type="region of interest" description="Disordered" evidence="1">
    <location>
        <begin position="518"/>
        <end position="549"/>
    </location>
</feature>
<dbReference type="InParanoid" id="A0A2N3NFR5"/>
<reference evidence="3 4" key="1">
    <citation type="journal article" date="2017" name="G3 (Bethesda)">
        <title>First Draft Genome Sequence of the Pathogenic Fungus Lomentospora prolificans (Formerly Scedosporium prolificans).</title>
        <authorList>
            <person name="Luo R."/>
            <person name="Zimin A."/>
            <person name="Workman R."/>
            <person name="Fan Y."/>
            <person name="Pertea G."/>
            <person name="Grossman N."/>
            <person name="Wear M.P."/>
            <person name="Jia B."/>
            <person name="Miller H."/>
            <person name="Casadevall A."/>
            <person name="Timp W."/>
            <person name="Zhang S.X."/>
            <person name="Salzberg S.L."/>
        </authorList>
    </citation>
    <scope>NUCLEOTIDE SEQUENCE [LARGE SCALE GENOMIC DNA]</scope>
    <source>
        <strain evidence="3 4">JHH-5317</strain>
    </source>
</reference>
<accession>A0A2N3NFR5</accession>